<feature type="region of interest" description="Disordered" evidence="2">
    <location>
        <begin position="87"/>
        <end position="110"/>
    </location>
</feature>
<proteinExistence type="predicted"/>
<gene>
    <name evidence="3" type="ORF">HID58_042624</name>
</gene>
<evidence type="ECO:0000256" key="2">
    <source>
        <dbReference type="SAM" id="MobiDB-lite"/>
    </source>
</evidence>
<name>A0ABQ8BE76_BRANA</name>
<dbReference type="PANTHER" id="PTHR31099:SF49">
    <property type="entry name" value="MYOSIN HEAVY CHAIN-LIKE PROTEIN"/>
    <property type="match status" value="1"/>
</dbReference>
<protein>
    <submittedName>
        <fullName evidence="3">Uncharacterized protein</fullName>
    </submittedName>
</protein>
<dbReference type="EMBL" id="JAGKQM010000011">
    <property type="protein sequence ID" value="KAH0903121.1"/>
    <property type="molecule type" value="Genomic_DNA"/>
</dbReference>
<feature type="region of interest" description="Disordered" evidence="2">
    <location>
        <begin position="385"/>
        <end position="411"/>
    </location>
</feature>
<comment type="caution">
    <text evidence="3">The sequence shown here is derived from an EMBL/GenBank/DDBJ whole genome shotgun (WGS) entry which is preliminary data.</text>
</comment>
<feature type="compositionally biased region" description="Polar residues" evidence="2">
    <location>
        <begin position="400"/>
        <end position="411"/>
    </location>
</feature>
<evidence type="ECO:0000313" key="4">
    <source>
        <dbReference type="Proteomes" id="UP000824890"/>
    </source>
</evidence>
<evidence type="ECO:0000313" key="3">
    <source>
        <dbReference type="EMBL" id="KAH0903121.1"/>
    </source>
</evidence>
<evidence type="ECO:0000256" key="1">
    <source>
        <dbReference type="SAM" id="Coils"/>
    </source>
</evidence>
<keyword evidence="1" id="KW-0175">Coiled coil</keyword>
<keyword evidence="4" id="KW-1185">Reference proteome</keyword>
<dbReference type="PANTHER" id="PTHR31099">
    <property type="entry name" value="OS06G0165300 PROTEIN"/>
    <property type="match status" value="1"/>
</dbReference>
<reference evidence="3 4" key="1">
    <citation type="submission" date="2021-05" db="EMBL/GenBank/DDBJ databases">
        <title>Genome Assembly of Synthetic Allotetraploid Brassica napus Reveals Homoeologous Exchanges between Subgenomes.</title>
        <authorList>
            <person name="Davis J.T."/>
        </authorList>
    </citation>
    <scope>NUCLEOTIDE SEQUENCE [LARGE SCALE GENOMIC DNA]</scope>
    <source>
        <strain evidence="4">cv. Da-Ae</strain>
        <tissue evidence="3">Seedling</tissue>
    </source>
</reference>
<accession>A0ABQ8BE76</accession>
<dbReference type="Proteomes" id="UP000824890">
    <property type="component" value="Unassembled WGS sequence"/>
</dbReference>
<feature type="region of interest" description="Disordered" evidence="2">
    <location>
        <begin position="588"/>
        <end position="616"/>
    </location>
</feature>
<organism evidence="3 4">
    <name type="scientific">Brassica napus</name>
    <name type="common">Rape</name>
    <dbReference type="NCBI Taxonomy" id="3708"/>
    <lineage>
        <taxon>Eukaryota</taxon>
        <taxon>Viridiplantae</taxon>
        <taxon>Streptophyta</taxon>
        <taxon>Embryophyta</taxon>
        <taxon>Tracheophyta</taxon>
        <taxon>Spermatophyta</taxon>
        <taxon>Magnoliopsida</taxon>
        <taxon>eudicotyledons</taxon>
        <taxon>Gunneridae</taxon>
        <taxon>Pentapetalae</taxon>
        <taxon>rosids</taxon>
        <taxon>malvids</taxon>
        <taxon>Brassicales</taxon>
        <taxon>Brassicaceae</taxon>
        <taxon>Brassiceae</taxon>
        <taxon>Brassica</taxon>
    </lineage>
</organism>
<sequence>MMEPGALMFPEEGLATIMRPQDFPPRVASSLRRVGIFLGLYYPSFCFLPPRGFPTFLFSFFLRGLYFVQAQFSIFRMKSKPELALDSSSIGGRKQRSGVGPSESMDSSGSSLDLTVEVKNLSCEVIDPAPPSAEVGEFPPMGPPSSIGVDEIANWQAKASDFGVVEVPVYEGFFESGFRDRVTSLVAKVSEALEISPGQLNPPSWRTLIALQNLGDLKGLTIGVAEVLHSYAITQLNGGERRYHLHPRGGELPVQEIAKKNRKRVQAFDGCWTEKFAFMYLPGFSPVWCTAGGVDPSLGEKTINQVLEIPIDRRQVPFLVSKEALERCSIWGNMSGSKGEEALAEYQRALGVMSAKKAAPKKAAPSENDDEVQFIKSNKRQAATALASSSKKKSRASGSTPRVSPTSSNDPATVLANLNTKVFPLTPVILPVGDSLASIQLIQGDLLQLFHLGESMGEHASLKADLAELTFKLREEKNNVLSKEKEIKALKLRVRNQDVAGALAAAENVSLREQLEQREEEVCDLRCAAETFDAEKTMAVNGAIVVAHWELMKEWLNHQTDSWDLEGALKQYNMVKISEAEFQGLPAPTFEGELSIPSGAETEKTPEPITNDPPAS</sequence>
<feature type="coiled-coil region" evidence="1">
    <location>
        <begin position="459"/>
        <end position="493"/>
    </location>
</feature>